<evidence type="ECO:0000313" key="1">
    <source>
        <dbReference type="EMBL" id="PIR89581.1"/>
    </source>
</evidence>
<sequence>MNASTSRFATLLISLLLLVASFFVYGLLVRPEYSKINDLRGELSSKKAAVDRQTEIVESLTQAIRDSQGDIATYKQNVSLAIPDGIDYPTLTNQISSLSQSLGLSLISLDFNILPSLATGSGSSDVIPVLQSIQVRLQVKGTYQNFERFLSSIERNIRVLDVDSFTISVSPPDQNYTYDVVLHAYYQD</sequence>
<comment type="caution">
    <text evidence="1">The sequence shown here is derived from an EMBL/GenBank/DDBJ whole genome shotgun (WGS) entry which is preliminary data.</text>
</comment>
<dbReference type="InterPro" id="IPR014717">
    <property type="entry name" value="Transl_elong_EF1B/ribsomal_bS6"/>
</dbReference>
<dbReference type="EMBL" id="PFAZ01000001">
    <property type="protein sequence ID" value="PIR89581.1"/>
    <property type="molecule type" value="Genomic_DNA"/>
</dbReference>
<dbReference type="InterPro" id="IPR007445">
    <property type="entry name" value="PilO"/>
</dbReference>
<evidence type="ECO:0008006" key="3">
    <source>
        <dbReference type="Google" id="ProtNLM"/>
    </source>
</evidence>
<reference evidence="2" key="1">
    <citation type="submission" date="2017-09" db="EMBL/GenBank/DDBJ databases">
        <title>Depth-based differentiation of microbial function through sediment-hosted aquifers and enrichment of novel symbionts in the deep terrestrial subsurface.</title>
        <authorList>
            <person name="Probst A.J."/>
            <person name="Ladd B."/>
            <person name="Jarett J.K."/>
            <person name="Geller-Mcgrath D.E."/>
            <person name="Sieber C.M.K."/>
            <person name="Emerson J.B."/>
            <person name="Anantharaman K."/>
            <person name="Thomas B.C."/>
            <person name="Malmstrom R."/>
            <person name="Stieglmeier M."/>
            <person name="Klingl A."/>
            <person name="Woyke T."/>
            <person name="Ryan C.M."/>
            <person name="Banfield J.F."/>
        </authorList>
    </citation>
    <scope>NUCLEOTIDE SEQUENCE [LARGE SCALE GENOMIC DNA]</scope>
</reference>
<dbReference type="GO" id="GO:0043683">
    <property type="term" value="P:type IV pilus assembly"/>
    <property type="evidence" value="ECO:0007669"/>
    <property type="project" value="InterPro"/>
</dbReference>
<protein>
    <recommendedName>
        <fullName evidence="3">Pilus assembly protein PilO</fullName>
    </recommendedName>
</protein>
<proteinExistence type="predicted"/>
<dbReference type="Proteomes" id="UP000231157">
    <property type="component" value="Unassembled WGS sequence"/>
</dbReference>
<dbReference type="GO" id="GO:0043107">
    <property type="term" value="P:type IV pilus-dependent motility"/>
    <property type="evidence" value="ECO:0007669"/>
    <property type="project" value="InterPro"/>
</dbReference>
<dbReference type="Pfam" id="PF04350">
    <property type="entry name" value="PilO"/>
    <property type="match status" value="1"/>
</dbReference>
<dbReference type="AlphaFoldDB" id="A0A2H0UT66"/>
<gene>
    <name evidence="1" type="ORF">COU07_01645</name>
</gene>
<evidence type="ECO:0000313" key="2">
    <source>
        <dbReference type="Proteomes" id="UP000231157"/>
    </source>
</evidence>
<name>A0A2H0UT66_9BACT</name>
<dbReference type="Gene3D" id="3.30.70.60">
    <property type="match status" value="1"/>
</dbReference>
<organism evidence="1 2">
    <name type="scientific">Candidatus Harrisonbacteria bacterium CG10_big_fil_rev_8_21_14_0_10_40_38</name>
    <dbReference type="NCBI Taxonomy" id="1974583"/>
    <lineage>
        <taxon>Bacteria</taxon>
        <taxon>Candidatus Harrisoniibacteriota</taxon>
    </lineage>
</organism>
<accession>A0A2H0UT66</accession>